<name>A0A139HYN0_9PEZI</name>
<keyword evidence="2" id="KW-1185">Reference proteome</keyword>
<proteinExistence type="predicted"/>
<dbReference type="Proteomes" id="UP000070133">
    <property type="component" value="Unassembled WGS sequence"/>
</dbReference>
<evidence type="ECO:0000313" key="2">
    <source>
        <dbReference type="Proteomes" id="UP000070133"/>
    </source>
</evidence>
<accession>A0A139HYN0</accession>
<comment type="caution">
    <text evidence="1">The sequence shown here is derived from an EMBL/GenBank/DDBJ whole genome shotgun (WGS) entry which is preliminary data.</text>
</comment>
<organism evidence="1 2">
    <name type="scientific">Pseudocercospora eumusae</name>
    <dbReference type="NCBI Taxonomy" id="321146"/>
    <lineage>
        <taxon>Eukaryota</taxon>
        <taxon>Fungi</taxon>
        <taxon>Dikarya</taxon>
        <taxon>Ascomycota</taxon>
        <taxon>Pezizomycotina</taxon>
        <taxon>Dothideomycetes</taxon>
        <taxon>Dothideomycetidae</taxon>
        <taxon>Mycosphaerellales</taxon>
        <taxon>Mycosphaerellaceae</taxon>
        <taxon>Pseudocercospora</taxon>
    </lineage>
</organism>
<reference evidence="1 2" key="1">
    <citation type="submission" date="2015-07" db="EMBL/GenBank/DDBJ databases">
        <title>Comparative genomics of the Sigatoka disease complex on banana suggests a link between parallel evolutionary changes in Pseudocercospora fijiensis and Pseudocercospora eumusae and increased virulence on the banana host.</title>
        <authorList>
            <person name="Chang T.-C."/>
            <person name="Salvucci A."/>
            <person name="Crous P.W."/>
            <person name="Stergiopoulos I."/>
        </authorList>
    </citation>
    <scope>NUCLEOTIDE SEQUENCE [LARGE SCALE GENOMIC DNA]</scope>
    <source>
        <strain evidence="1 2">CBS 114824</strain>
    </source>
</reference>
<evidence type="ECO:0000313" key="1">
    <source>
        <dbReference type="EMBL" id="KXT07574.1"/>
    </source>
</evidence>
<dbReference type="EMBL" id="LFZN01000001">
    <property type="protein sequence ID" value="KXT07574.1"/>
    <property type="molecule type" value="Genomic_DNA"/>
</dbReference>
<dbReference type="AlphaFoldDB" id="A0A139HYN0"/>
<gene>
    <name evidence="1" type="ORF">AC578_10231</name>
</gene>
<protein>
    <submittedName>
        <fullName evidence="1">Uncharacterized protein</fullName>
    </submittedName>
</protein>
<sequence length="215" mass="24334">MSAENLFPFAGRIHATVQVPAADTDRWTEKLLELRHVLYRIHTSAISSPAQLEISKPSSGQYARVLALLICIANSERTLGYFRDCMESDDLVAATFECLRLLEGARVAVRSPFDAAFMLVQEVREARKFLKEEYVFDGAEDAKCLDGVQLRLHEMVLGEGSVWPEEFRCPFHSAIEEHIRRHGWDARMQQLVDAAEGPIQGMLFRLKQGAEVEAR</sequence>